<reference evidence="1 2" key="1">
    <citation type="submission" date="2022-11" db="EMBL/GenBank/DDBJ databases">
        <title>Minimal conservation of predation-associated metabolite biosynthetic gene clusters underscores biosynthetic potential of Myxococcota including descriptions for ten novel species: Archangium lansinium sp. nov., Myxococcus landrumus sp. nov., Nannocystis bai.</title>
        <authorList>
            <person name="Ahearne A."/>
            <person name="Stevens C."/>
            <person name="Dowd S."/>
        </authorList>
    </citation>
    <scope>NUCLEOTIDE SEQUENCE [LARGE SCALE GENOMIC DNA]</scope>
    <source>
        <strain evidence="1 2">BB15-2</strain>
    </source>
</reference>
<organism evidence="1 2">
    <name type="scientific">Nannocystis bainbridge</name>
    <dbReference type="NCBI Taxonomy" id="2995303"/>
    <lineage>
        <taxon>Bacteria</taxon>
        <taxon>Pseudomonadati</taxon>
        <taxon>Myxococcota</taxon>
        <taxon>Polyangia</taxon>
        <taxon>Nannocystales</taxon>
        <taxon>Nannocystaceae</taxon>
        <taxon>Nannocystis</taxon>
    </lineage>
</organism>
<name>A0ABT5DXR0_9BACT</name>
<accession>A0ABT5DXR0</accession>
<gene>
    <name evidence="1" type="ORF">POL25_15970</name>
</gene>
<evidence type="ECO:0000313" key="2">
    <source>
        <dbReference type="Proteomes" id="UP001221686"/>
    </source>
</evidence>
<keyword evidence="2" id="KW-1185">Reference proteome</keyword>
<sequence length="300" mass="33110">MFSLEHPRLAQPPGADEGVRRLLHAERTGVLRTYELRLRGSTLVTAVGRPERRFPLRTTATVRPAAAVAYLERQVAALLAKGARLLADDAAFPVIDEPRFKSLPGVEPEVASEVARSLRAHRRKFAMLDKLQWAAGDDWDLLIWSLVRAGRVQPHRDVELWLLLADAALEGDAVTVMDLLVRVGPLTELYRGRGYDEYAEAIPGGDAATEALLWHAYLDDRRHVNARADVLPTNLQRGLWLIRARAGEPVPAAVAGELAAWLQAHPRPFTPLEALDGGAFVRLDVPELLRRIEALAEGPA</sequence>
<protein>
    <submittedName>
        <fullName evidence="1">Uncharacterized protein</fullName>
    </submittedName>
</protein>
<dbReference type="EMBL" id="JAQNDL010000001">
    <property type="protein sequence ID" value="MDC0718406.1"/>
    <property type="molecule type" value="Genomic_DNA"/>
</dbReference>
<comment type="caution">
    <text evidence="1">The sequence shown here is derived from an EMBL/GenBank/DDBJ whole genome shotgun (WGS) entry which is preliminary data.</text>
</comment>
<proteinExistence type="predicted"/>
<dbReference type="Proteomes" id="UP001221686">
    <property type="component" value="Unassembled WGS sequence"/>
</dbReference>
<dbReference type="RefSeq" id="WP_272086882.1">
    <property type="nucleotide sequence ID" value="NZ_JAQNDL010000001.1"/>
</dbReference>
<evidence type="ECO:0000313" key="1">
    <source>
        <dbReference type="EMBL" id="MDC0718406.1"/>
    </source>
</evidence>